<feature type="domain" description="Transglutaminase-like" evidence="3">
    <location>
        <begin position="552"/>
        <end position="628"/>
    </location>
</feature>
<feature type="transmembrane region" description="Helical" evidence="2">
    <location>
        <begin position="139"/>
        <end position="157"/>
    </location>
</feature>
<dbReference type="InterPro" id="IPR052901">
    <property type="entry name" value="Bact_TGase-like"/>
</dbReference>
<feature type="region of interest" description="Disordered" evidence="1">
    <location>
        <begin position="337"/>
        <end position="396"/>
    </location>
</feature>
<evidence type="ECO:0000259" key="3">
    <source>
        <dbReference type="SMART" id="SM00460"/>
    </source>
</evidence>
<name>A0ABV6DTK0_9BACL</name>
<feature type="transmembrane region" description="Helical" evidence="2">
    <location>
        <begin position="710"/>
        <end position="729"/>
    </location>
</feature>
<dbReference type="InterPro" id="IPR002931">
    <property type="entry name" value="Transglutaminase-like"/>
</dbReference>
<dbReference type="Gene3D" id="3.10.620.30">
    <property type="match status" value="1"/>
</dbReference>
<evidence type="ECO:0000313" key="4">
    <source>
        <dbReference type="EMBL" id="MFC0215944.1"/>
    </source>
</evidence>
<feature type="transmembrane region" description="Helical" evidence="2">
    <location>
        <begin position="221"/>
        <end position="243"/>
    </location>
</feature>
<dbReference type="RefSeq" id="WP_377473625.1">
    <property type="nucleotide sequence ID" value="NZ_JBHLWN010000106.1"/>
</dbReference>
<keyword evidence="2" id="KW-1133">Transmembrane helix</keyword>
<dbReference type="PANTHER" id="PTHR42736">
    <property type="entry name" value="PROTEIN-GLUTAMINE GAMMA-GLUTAMYLTRANSFERASE"/>
    <property type="match status" value="1"/>
</dbReference>
<dbReference type="PANTHER" id="PTHR42736:SF1">
    <property type="entry name" value="PROTEIN-GLUTAMINE GAMMA-GLUTAMYLTRANSFERASE"/>
    <property type="match status" value="1"/>
</dbReference>
<keyword evidence="5" id="KW-1185">Reference proteome</keyword>
<dbReference type="InterPro" id="IPR038765">
    <property type="entry name" value="Papain-like_cys_pep_sf"/>
</dbReference>
<feature type="transmembrane region" description="Helical" evidence="2">
    <location>
        <begin position="189"/>
        <end position="209"/>
    </location>
</feature>
<comment type="caution">
    <text evidence="4">The sequence shown here is derived from an EMBL/GenBank/DDBJ whole genome shotgun (WGS) entry which is preliminary data.</text>
</comment>
<dbReference type="SMART" id="SM00460">
    <property type="entry name" value="TGc"/>
    <property type="match status" value="1"/>
</dbReference>
<feature type="transmembrane region" description="Helical" evidence="2">
    <location>
        <begin position="164"/>
        <end position="183"/>
    </location>
</feature>
<accession>A0ABV6DTK0</accession>
<gene>
    <name evidence="4" type="ORF">ACFFK0_26450</name>
</gene>
<evidence type="ECO:0000256" key="2">
    <source>
        <dbReference type="SAM" id="Phobius"/>
    </source>
</evidence>
<sequence>MFAAKPTAAAGPGAHARRSAPPIPAPPVWKLLGVSLLLFLLVREWLLPLPELSPVTELYDIRPFLVLFGLTLLLDGLRVPAAAGAPLKGALTVGLVGFLFYGESLFRLTWLPQLALQVWQDIQYALQAEYELIGGETRTLLFAAGWCMMVSVLHVLLVQRQQAVWLGGITVLYLLLLQLIFGVDTTFGVLRAFGWSGLLLALLMPDRLFRQRGMELGPEAAFRWSIAAAGALALCAAVGWFGWKPADVTAGRVMKPLGDTLIQGWTFPAANTEWPPAALVSSAVSLTGYSSDDTELGGPVRPDDGIALEARTNELTYWRGESRDLYTGRGWRSSAEESVPLSLPARPQEPAQQSQSQQLLQSGQQPQSPPPQLQAQQQSQSQQPEPQSRPQPNAGDNLLRQEVMLPQGRAGRVIFTGGTVTGIDALLSTQNRLIPFESVRYSPVSGSYTLPPDAESAAYYRIEAEPFPPPSEAQLQADTQPYPAVIIERYLQLPPSLPGRVKQLAQAAASDASTPYAKVMAIRQLLRSGTYSYSMSSPTVPADGADFVDHFLFTDKTGYCDHFSSAMVVMLRSVGVPARWVKGYSPGTEQGSPGEDGMHTVVVRNRDAHSWVEVYFTGAGWVTFDPTPGYGPETATGAISQPVSAASGADGSIGAAQDIIRSASNPAASTAPAAQQPQQSVSLAGITAGTLHKLESAYRIAAAALLRKPWLAALTAFGLAAAAVGAYFAGKHFKATPPLPIVPLKRNDSHALLDRLWRRIYRMYGPKSPQETTREYVARIAGSDPARSAALLEFARLDELTRYDPQRRRPIARSMLQELWRRIRQTA</sequence>
<dbReference type="Proteomes" id="UP001589776">
    <property type="component" value="Unassembled WGS sequence"/>
</dbReference>
<evidence type="ECO:0000256" key="1">
    <source>
        <dbReference type="SAM" id="MobiDB-lite"/>
    </source>
</evidence>
<evidence type="ECO:0000313" key="5">
    <source>
        <dbReference type="Proteomes" id="UP001589776"/>
    </source>
</evidence>
<reference evidence="4 5" key="1">
    <citation type="submission" date="2024-09" db="EMBL/GenBank/DDBJ databases">
        <authorList>
            <person name="Sun Q."/>
            <person name="Mori K."/>
        </authorList>
    </citation>
    <scope>NUCLEOTIDE SEQUENCE [LARGE SCALE GENOMIC DNA]</scope>
    <source>
        <strain evidence="4 5">CCM 7759</strain>
    </source>
</reference>
<dbReference type="Pfam" id="PF01841">
    <property type="entry name" value="Transglut_core"/>
    <property type="match status" value="1"/>
</dbReference>
<feature type="compositionally biased region" description="Low complexity" evidence="1">
    <location>
        <begin position="344"/>
        <end position="366"/>
    </location>
</feature>
<proteinExistence type="predicted"/>
<dbReference type="EMBL" id="JBHLWN010000106">
    <property type="protein sequence ID" value="MFC0215944.1"/>
    <property type="molecule type" value="Genomic_DNA"/>
</dbReference>
<feature type="compositionally biased region" description="Low complexity" evidence="1">
    <location>
        <begin position="373"/>
        <end position="392"/>
    </location>
</feature>
<keyword evidence="2" id="KW-0812">Transmembrane</keyword>
<organism evidence="4 5">
    <name type="scientific">Paenibacillus chartarius</name>
    <dbReference type="NCBI Taxonomy" id="747481"/>
    <lineage>
        <taxon>Bacteria</taxon>
        <taxon>Bacillati</taxon>
        <taxon>Bacillota</taxon>
        <taxon>Bacilli</taxon>
        <taxon>Bacillales</taxon>
        <taxon>Paenibacillaceae</taxon>
        <taxon>Paenibacillus</taxon>
    </lineage>
</organism>
<protein>
    <submittedName>
        <fullName evidence="4">DUF4129 domain-containing transglutaminase family protein</fullName>
    </submittedName>
</protein>
<keyword evidence="2" id="KW-0472">Membrane</keyword>
<dbReference type="SUPFAM" id="SSF54001">
    <property type="entry name" value="Cysteine proteinases"/>
    <property type="match status" value="1"/>
</dbReference>